<feature type="compositionally biased region" description="Polar residues" evidence="14">
    <location>
        <begin position="793"/>
        <end position="804"/>
    </location>
</feature>
<proteinExistence type="inferred from homology"/>
<keyword evidence="6" id="KW-0813">Transport</keyword>
<evidence type="ECO:0000256" key="1">
    <source>
        <dbReference type="ARBA" id="ARBA00001947"/>
    </source>
</evidence>
<evidence type="ECO:0000256" key="6">
    <source>
        <dbReference type="ARBA" id="ARBA00022448"/>
    </source>
</evidence>
<dbReference type="InterPro" id="IPR037177">
    <property type="entry name" value="DLC_sf"/>
</dbReference>
<evidence type="ECO:0000256" key="14">
    <source>
        <dbReference type="SAM" id="MobiDB-lite"/>
    </source>
</evidence>
<evidence type="ECO:0000256" key="11">
    <source>
        <dbReference type="ARBA" id="ARBA00023212"/>
    </source>
</evidence>
<dbReference type="GO" id="GO:0030286">
    <property type="term" value="C:dynein complex"/>
    <property type="evidence" value="ECO:0007669"/>
    <property type="project" value="InterPro"/>
</dbReference>
<comment type="similarity">
    <text evidence="4 13">Belongs to the peptidase M14 family.</text>
</comment>
<comment type="caution">
    <text evidence="16">The sequence shown here is derived from an EMBL/GenBank/DDBJ whole genome shotgun (WGS) entry which is preliminary data.</text>
</comment>
<dbReference type="GO" id="GO:0051028">
    <property type="term" value="P:mRNA transport"/>
    <property type="evidence" value="ECO:0007669"/>
    <property type="project" value="UniProtKB-KW"/>
</dbReference>
<evidence type="ECO:0000256" key="2">
    <source>
        <dbReference type="ARBA" id="ARBA00004123"/>
    </source>
</evidence>
<feature type="compositionally biased region" description="Polar residues" evidence="14">
    <location>
        <begin position="99"/>
        <end position="108"/>
    </location>
</feature>
<feature type="active site" description="Proton donor/acceptor" evidence="13">
    <location>
        <position position="678"/>
    </location>
</feature>
<feature type="region of interest" description="Disordered" evidence="14">
    <location>
        <begin position="735"/>
        <end position="804"/>
    </location>
</feature>
<feature type="region of interest" description="Disordered" evidence="14">
    <location>
        <begin position="201"/>
        <end position="226"/>
    </location>
</feature>
<name>A0A7J6LS23_PERCH</name>
<evidence type="ECO:0000313" key="17">
    <source>
        <dbReference type="Proteomes" id="UP000591131"/>
    </source>
</evidence>
<dbReference type="SMART" id="SM01375">
    <property type="entry name" value="Dynein_light"/>
    <property type="match status" value="1"/>
</dbReference>
<dbReference type="GO" id="GO:0004181">
    <property type="term" value="F:metallocarboxypeptidase activity"/>
    <property type="evidence" value="ECO:0007669"/>
    <property type="project" value="InterPro"/>
</dbReference>
<gene>
    <name evidence="16" type="ORF">FOL47_006427</name>
</gene>
<feature type="compositionally biased region" description="Low complexity" evidence="14">
    <location>
        <begin position="838"/>
        <end position="847"/>
    </location>
</feature>
<dbReference type="GO" id="GO:0006508">
    <property type="term" value="P:proteolysis"/>
    <property type="evidence" value="ECO:0007669"/>
    <property type="project" value="InterPro"/>
</dbReference>
<feature type="region of interest" description="Disordered" evidence="14">
    <location>
        <begin position="93"/>
        <end position="141"/>
    </location>
</feature>
<dbReference type="InterPro" id="IPR001372">
    <property type="entry name" value="Dynein_light_chain_typ-1/2"/>
</dbReference>
<dbReference type="GO" id="GO:0007017">
    <property type="term" value="P:microtubule-based process"/>
    <property type="evidence" value="ECO:0007669"/>
    <property type="project" value="InterPro"/>
</dbReference>
<evidence type="ECO:0000256" key="10">
    <source>
        <dbReference type="ARBA" id="ARBA00022927"/>
    </source>
</evidence>
<feature type="domain" description="Peptidase M14" evidence="15">
    <location>
        <begin position="424"/>
        <end position="709"/>
    </location>
</feature>
<keyword evidence="7" id="KW-0963">Cytoplasm</keyword>
<evidence type="ECO:0000256" key="3">
    <source>
        <dbReference type="ARBA" id="ARBA00004245"/>
    </source>
</evidence>
<evidence type="ECO:0000256" key="4">
    <source>
        <dbReference type="ARBA" id="ARBA00005988"/>
    </source>
</evidence>
<evidence type="ECO:0000256" key="9">
    <source>
        <dbReference type="ARBA" id="ARBA00022816"/>
    </source>
</evidence>
<evidence type="ECO:0000256" key="12">
    <source>
        <dbReference type="ARBA" id="ARBA00023242"/>
    </source>
</evidence>
<evidence type="ECO:0000313" key="16">
    <source>
        <dbReference type="EMBL" id="KAF4662023.1"/>
    </source>
</evidence>
<dbReference type="EMBL" id="JAAPAO010000359">
    <property type="protein sequence ID" value="KAF4662023.1"/>
    <property type="molecule type" value="Genomic_DNA"/>
</dbReference>
<protein>
    <recommendedName>
        <fullName evidence="5">Dynein light chain 1, cytoplasmic</fullName>
    </recommendedName>
</protein>
<dbReference type="PANTHER" id="PTHR12756:SF11">
    <property type="entry name" value="CYTOSOLIC CARBOXYPEPTIDASE 1"/>
    <property type="match status" value="1"/>
</dbReference>
<dbReference type="SUPFAM" id="SSF54648">
    <property type="entry name" value="DLC"/>
    <property type="match status" value="1"/>
</dbReference>
<dbReference type="FunFam" id="3.30.740.10:FF:000005">
    <property type="entry name" value="Dynein light chain"/>
    <property type="match status" value="1"/>
</dbReference>
<dbReference type="Proteomes" id="UP000591131">
    <property type="component" value="Unassembled WGS sequence"/>
</dbReference>
<dbReference type="Pfam" id="PF01221">
    <property type="entry name" value="Dynein_light"/>
    <property type="match status" value="1"/>
</dbReference>
<dbReference type="SUPFAM" id="SSF53187">
    <property type="entry name" value="Zn-dependent exopeptidases"/>
    <property type="match status" value="1"/>
</dbReference>
<dbReference type="InterPro" id="IPR000834">
    <property type="entry name" value="Peptidase_M14"/>
</dbReference>
<dbReference type="GO" id="GO:0005874">
    <property type="term" value="C:microtubule"/>
    <property type="evidence" value="ECO:0007669"/>
    <property type="project" value="UniProtKB-KW"/>
</dbReference>
<dbReference type="Pfam" id="PF00246">
    <property type="entry name" value="Peptidase_M14"/>
    <property type="match status" value="1"/>
</dbReference>
<sequence>MPEGKNIVSDMDENSEMRTDAIAQASIAIQKYETEYEMAKHIKAFFDGKYNPNWMCVVGKDFASFGTYETKTYLFFYVGQIAVRQAYQRGSKLKRRSSESALKTTNFLDDTPEPPTAEKQVKGAGRRKSEPPPWGIHPQTGLPLIPVKDWPEHLKPLPLHPSRKFEMETPYCGLGTDALSGMSDSALAMLVLDLPTKSYHNSADHPLKPPQEQSATARSTGPLSASQLADPHANCIIQERELLQGVCVTLDGDRLVLRHLVDQALNDRDVVIAGRFGTGRLRPGAFPLKPMYTPMNAEDNTLIFESRFESGNLQTAVKVTMGKPSSLFQKGMEPVVWSTQDFYQGSGVGWVRGSGVCGIQYGKTNTDRHLLTRVAAALKVGEECDGVPAVEIARQTASFVEASALTFQYTPQWDGDTVYFAYTYPYTLTRLHDFISEMENSRGGRRYLTRYPLCRTLAGNRVDVLTITSSRDENAEADPEEMPTPTRKQYVAITARVHPGESVSSFACEGLIRELLSDTALAKKLRANYIFKIVPMLNPDGVVLGNYRANLSGRDLNRVWNQPCKFLHPTIYFTKRLLCRCAPLALFADLHGHSRKLNWFSYGCLPPRKPRRRGGVPPFTPPPDMRTRDAVLLPLLLAKLSPTFSLKDCFFHMQPQKESTARITIYKELTLPKCMTVEISFCGSSERQFAIKDYLNIGKEIAMALAEMIDSSTELPDGITELTIKKYIKQAESAAANDAGSDSDPEADLKRPPAGPLVKGPSAAAQAAGIKSSRVEAQDNGNKDSTVARGLGLTNTSRSSSQRVIRPSLKTSTVAFGPSNDPSDKPFESLTALRRSRSAVSRGAVAGDDSLKLPRGLSGEPSVASLTTVELGQETFSFGENRTVGHRSDRALMFAQAPKLALLSGNTCVVRSHPQGTGGLMLLPSAASTPLRFPAAATGRRSRPGPKQYDDRGSVVNAAFGRSVITRLPRLKEIVRGKDDKEGRKFTNLSQVMQAGSGPSLIPRVDDDDEATLLVPPASPANK</sequence>
<keyword evidence="8" id="KW-0493">Microtubule</keyword>
<dbReference type="AlphaFoldDB" id="A0A7J6LS23"/>
<evidence type="ECO:0000256" key="13">
    <source>
        <dbReference type="PROSITE-ProRule" id="PRU01379"/>
    </source>
</evidence>
<feature type="region of interest" description="Disordered" evidence="14">
    <location>
        <begin position="838"/>
        <end position="863"/>
    </location>
</feature>
<evidence type="ECO:0000256" key="5">
    <source>
        <dbReference type="ARBA" id="ARBA00015062"/>
    </source>
</evidence>
<keyword evidence="10" id="KW-0653">Protein transport</keyword>
<keyword evidence="17" id="KW-1185">Reference proteome</keyword>
<keyword evidence="9" id="KW-0509">mRNA transport</keyword>
<dbReference type="OrthoDB" id="10253041at2759"/>
<dbReference type="PANTHER" id="PTHR12756">
    <property type="entry name" value="CYTOSOLIC CARBOXYPEPTIDASE"/>
    <property type="match status" value="1"/>
</dbReference>
<keyword evidence="11" id="KW-0206">Cytoskeleton</keyword>
<dbReference type="GO" id="GO:0015031">
    <property type="term" value="P:protein transport"/>
    <property type="evidence" value="ECO:0007669"/>
    <property type="project" value="UniProtKB-KW"/>
</dbReference>
<organism evidence="16 17">
    <name type="scientific">Perkinsus chesapeaki</name>
    <name type="common">Clam parasite</name>
    <name type="synonym">Perkinsus andrewsi</name>
    <dbReference type="NCBI Taxonomy" id="330153"/>
    <lineage>
        <taxon>Eukaryota</taxon>
        <taxon>Sar</taxon>
        <taxon>Alveolata</taxon>
        <taxon>Perkinsozoa</taxon>
        <taxon>Perkinsea</taxon>
        <taxon>Perkinsida</taxon>
        <taxon>Perkinsidae</taxon>
        <taxon>Perkinsus</taxon>
    </lineage>
</organism>
<dbReference type="GO" id="GO:0008270">
    <property type="term" value="F:zinc ion binding"/>
    <property type="evidence" value="ECO:0007669"/>
    <property type="project" value="InterPro"/>
</dbReference>
<evidence type="ECO:0000259" key="15">
    <source>
        <dbReference type="PROSITE" id="PS52035"/>
    </source>
</evidence>
<comment type="cofactor">
    <cofactor evidence="1">
        <name>Zn(2+)</name>
        <dbReference type="ChEBI" id="CHEBI:29105"/>
    </cofactor>
</comment>
<dbReference type="Gene3D" id="3.30.740.10">
    <property type="entry name" value="Protein Inhibitor Of Neuronal Nitric Oxide Synthase"/>
    <property type="match status" value="1"/>
</dbReference>
<comment type="subcellular location">
    <subcellularLocation>
        <location evidence="3">Cytoplasm</location>
        <location evidence="3">Cytoskeleton</location>
    </subcellularLocation>
    <subcellularLocation>
        <location evidence="2">Nucleus</location>
    </subcellularLocation>
</comment>
<evidence type="ECO:0000256" key="7">
    <source>
        <dbReference type="ARBA" id="ARBA00022490"/>
    </source>
</evidence>
<dbReference type="PROSITE" id="PS52035">
    <property type="entry name" value="PEPTIDASE_M14"/>
    <property type="match status" value="1"/>
</dbReference>
<feature type="compositionally biased region" description="Polar residues" evidence="14">
    <location>
        <begin position="211"/>
        <end position="226"/>
    </location>
</feature>
<dbReference type="Gene3D" id="3.40.630.10">
    <property type="entry name" value="Zn peptidases"/>
    <property type="match status" value="1"/>
</dbReference>
<accession>A0A7J6LS23</accession>
<dbReference type="InterPro" id="IPR050821">
    <property type="entry name" value="Cytosolic_carboxypeptidase"/>
</dbReference>
<evidence type="ECO:0000256" key="8">
    <source>
        <dbReference type="ARBA" id="ARBA00022701"/>
    </source>
</evidence>
<reference evidence="16 17" key="1">
    <citation type="submission" date="2020-04" db="EMBL/GenBank/DDBJ databases">
        <title>Perkinsus chesapeaki whole genome sequence.</title>
        <authorList>
            <person name="Bogema D.R."/>
        </authorList>
    </citation>
    <scope>NUCLEOTIDE SEQUENCE [LARGE SCALE GENOMIC DNA]</scope>
    <source>
        <strain evidence="16">ATCC PRA-425</strain>
    </source>
</reference>
<dbReference type="GO" id="GO:0005634">
    <property type="term" value="C:nucleus"/>
    <property type="evidence" value="ECO:0007669"/>
    <property type="project" value="UniProtKB-SubCell"/>
</dbReference>
<keyword evidence="12" id="KW-0539">Nucleus</keyword>